<name>A0A836L2Y5_9TRYP</name>
<dbReference type="OrthoDB" id="263698at2759"/>
<dbReference type="RefSeq" id="XP_067754529.1">
    <property type="nucleotide sequence ID" value="XM_067898372.1"/>
</dbReference>
<dbReference type="GeneID" id="94288449"/>
<protein>
    <submittedName>
        <fullName evidence="1">Uncharacterized protein</fullName>
    </submittedName>
</protein>
<comment type="caution">
    <text evidence="1">The sequence shown here is derived from an EMBL/GenBank/DDBJ whole genome shotgun (WGS) entry which is preliminary data.</text>
</comment>
<evidence type="ECO:0000313" key="1">
    <source>
        <dbReference type="EMBL" id="KAG5495277.1"/>
    </source>
</evidence>
<proteinExistence type="predicted"/>
<accession>A0A836L2Y5</accession>
<dbReference type="Proteomes" id="UP000674318">
    <property type="component" value="Unassembled WGS sequence"/>
</dbReference>
<dbReference type="EMBL" id="JAFJZO010000033">
    <property type="protein sequence ID" value="KAG5495277.1"/>
    <property type="molecule type" value="Genomic_DNA"/>
</dbReference>
<dbReference type="AlphaFoldDB" id="A0A836L2Y5"/>
<dbReference type="KEGG" id="phet:94288449"/>
<sequence length="129" mass="13963">MSTSTLISESKDYPTLPQHGLCALVHLAAALPLAASMALEFDFLSEQCTIADSLSANVGRLIVGSLDVMSAIVVQQSVVVTFEWIEILHGVLQNLGRWRDTVPSLDAAAWRCVRHTVESSGDCAEFIFT</sequence>
<organism evidence="1 2">
    <name type="scientific">Porcisia hertigi</name>
    <dbReference type="NCBI Taxonomy" id="2761500"/>
    <lineage>
        <taxon>Eukaryota</taxon>
        <taxon>Discoba</taxon>
        <taxon>Euglenozoa</taxon>
        <taxon>Kinetoplastea</taxon>
        <taxon>Metakinetoplastina</taxon>
        <taxon>Trypanosomatida</taxon>
        <taxon>Trypanosomatidae</taxon>
        <taxon>Leishmaniinae</taxon>
        <taxon>Porcisia</taxon>
    </lineage>
</organism>
<keyword evidence="2" id="KW-1185">Reference proteome</keyword>
<gene>
    <name evidence="1" type="ORF">JKF63_02343</name>
</gene>
<evidence type="ECO:0000313" key="2">
    <source>
        <dbReference type="Proteomes" id="UP000674318"/>
    </source>
</evidence>
<reference evidence="1 2" key="1">
    <citation type="submission" date="2021-02" db="EMBL/GenBank/DDBJ databases">
        <title>Porcisia hertigi Genome sequencing and assembly.</title>
        <authorList>
            <person name="Almutairi H."/>
            <person name="Gatherer D."/>
        </authorList>
    </citation>
    <scope>NUCLEOTIDE SEQUENCE [LARGE SCALE GENOMIC DNA]</scope>
    <source>
        <strain evidence="1 2">C119</strain>
    </source>
</reference>